<dbReference type="EMBL" id="JAAXEP010000022">
    <property type="protein sequence ID" value="MBY5632620.1"/>
    <property type="molecule type" value="Genomic_DNA"/>
</dbReference>
<organism evidence="2 3">
    <name type="scientific">Rhizobium leguminosarum</name>
    <dbReference type="NCBI Taxonomy" id="384"/>
    <lineage>
        <taxon>Bacteria</taxon>
        <taxon>Pseudomonadati</taxon>
        <taxon>Pseudomonadota</taxon>
        <taxon>Alphaproteobacteria</taxon>
        <taxon>Hyphomicrobiales</taxon>
        <taxon>Rhizobiaceae</taxon>
        <taxon>Rhizobium/Agrobacterium group</taxon>
        <taxon>Rhizobium</taxon>
    </lineage>
</organism>
<evidence type="ECO:0000313" key="3">
    <source>
        <dbReference type="Proteomes" id="UP000825699"/>
    </source>
</evidence>
<comment type="caution">
    <text evidence="2">The sequence shown here is derived from an EMBL/GenBank/DDBJ whole genome shotgun (WGS) entry which is preliminary data.</text>
</comment>
<evidence type="ECO:0000256" key="1">
    <source>
        <dbReference type="SAM" id="Coils"/>
    </source>
</evidence>
<name>A0AAJ1EHQ7_RHILE</name>
<protein>
    <submittedName>
        <fullName evidence="2">Uncharacterized protein</fullName>
    </submittedName>
</protein>
<keyword evidence="1" id="KW-0175">Coiled coil</keyword>
<feature type="coiled-coil region" evidence="1">
    <location>
        <begin position="58"/>
        <end position="85"/>
    </location>
</feature>
<proteinExistence type="predicted"/>
<reference evidence="2" key="1">
    <citation type="submission" date="2020-04" db="EMBL/GenBank/DDBJ databases">
        <title>Global-level population genomics supports evidence of horizontal gene transfer on evolution of Rhizobia in Lentils.</title>
        <authorList>
            <person name="Gai Y."/>
            <person name="Cook D."/>
            <person name="Riely B."/>
        </authorList>
    </citation>
    <scope>NUCLEOTIDE SEQUENCE</scope>
    <source>
        <strain evidence="2">Derici101B</strain>
    </source>
</reference>
<evidence type="ECO:0000313" key="2">
    <source>
        <dbReference type="EMBL" id="MBY5632620.1"/>
    </source>
</evidence>
<accession>A0AAJ1EHQ7</accession>
<gene>
    <name evidence="2" type="ORF">HFO42_31810</name>
</gene>
<dbReference type="RefSeq" id="WP_222262051.1">
    <property type="nucleotide sequence ID" value="NZ_JAAXEB010000016.1"/>
</dbReference>
<sequence length="270" mass="30875">MKYASRGLKEHPEAFAMVQIEPVVRFLHHIQRLFVLGHELGHLMLDSPNTKIDLSAFGEHMETRLRDLQQELQELRDVQSGLREQGVEDEDQDIIDSMRWNLVAGDAWFRDELMCDGLSIELLEHTTTEFAGVIEDRRLHICEAIVATAMSLDILRLIRRFVSSRAELTEEGSLKALFDHHFIRSVHMSKLVHMKFGVTSQEIAPFLSRFEQVFSGGPGGLRRMFGLVKIMPLLVGDGGQAQNTAEDRRKLEAEFGWLFAPTAMRQTMIF</sequence>
<dbReference type="Proteomes" id="UP000825699">
    <property type="component" value="Unassembled WGS sequence"/>
</dbReference>
<dbReference type="AlphaFoldDB" id="A0AAJ1EHQ7"/>